<keyword evidence="9" id="KW-1185">Reference proteome</keyword>
<sequence>MTDTGLARASLGICPQHNVLFPDLTAAEHVQFYARLKGADVLSKHLSGGQKRRLSVGVAMCGGSRVVLLDEPTSGLDPAARRALWDLLQSEKKGRSMVLTTHFMDEADYLGDRIAIMSGGKLQCVGTPYFLKKHYGLGYKLTIVKGDNCNVEDVNRFLRGHVADVKENTNIGSELTYILLKEDVSKFPNLLKAFEEQKAALNVTSYGLSVTTLEEVFMKVGAESSKSPAETSASGSRNYSGVHFNNNGNGMVRPLTEVEHGHNDMELLQKVRGFKLLRNHIKAMFLKMFYHTKRNKLTNIIQFLSPVINIILSVIIARSWNFLSELPPLTLSLENFKKSETLLSENSLVAGSLEEEAYRAFKDFYKESHQPNMILNDLGAADLGQTYLKMMKSDSDRMRMETFTGATFGPGTITAWFSNYGYHDSAVALAAVDRALMRARLPNATLTVRNHPLPYSIENVAVALAAVDRALMRARLPNATLTVRNHPLPYSIENLVRVMATGSSMGFQFAFNIGFCMAFVTSFLVLFVIKERITGARLLQRISGVRAAVLWGAAFVWDWLWLLLVYLCVVATLAAFQETTLSTPEELGMCQVNLLSE</sequence>
<dbReference type="InterPro" id="IPR003439">
    <property type="entry name" value="ABC_transporter-like_ATP-bd"/>
</dbReference>
<dbReference type="InterPro" id="IPR026082">
    <property type="entry name" value="ABCA"/>
</dbReference>
<dbReference type="GO" id="GO:0005524">
    <property type="term" value="F:ATP binding"/>
    <property type="evidence" value="ECO:0007669"/>
    <property type="project" value="InterPro"/>
</dbReference>
<evidence type="ECO:0000256" key="2">
    <source>
        <dbReference type="ARBA" id="ARBA00022692"/>
    </source>
</evidence>
<feature type="transmembrane region" description="Helical" evidence="5">
    <location>
        <begin position="509"/>
        <end position="529"/>
    </location>
</feature>
<dbReference type="GO" id="GO:0016020">
    <property type="term" value="C:membrane"/>
    <property type="evidence" value="ECO:0007669"/>
    <property type="project" value="UniProtKB-SubCell"/>
</dbReference>
<evidence type="ECO:0000259" key="7">
    <source>
        <dbReference type="Pfam" id="PF12698"/>
    </source>
</evidence>
<name>A0A8S4D875_PLUXY</name>
<feature type="transmembrane region" description="Helical" evidence="5">
    <location>
        <begin position="549"/>
        <end position="576"/>
    </location>
</feature>
<dbReference type="Pfam" id="PF00005">
    <property type="entry name" value="ABC_tran"/>
    <property type="match status" value="1"/>
</dbReference>
<accession>A0A8S4D875</accession>
<comment type="caution">
    <text evidence="8">The sequence shown here is derived from an EMBL/GenBank/DDBJ whole genome shotgun (WGS) entry which is preliminary data.</text>
</comment>
<evidence type="ECO:0000313" key="8">
    <source>
        <dbReference type="EMBL" id="CAG9094869.1"/>
    </source>
</evidence>
<evidence type="ECO:0000256" key="5">
    <source>
        <dbReference type="SAM" id="Phobius"/>
    </source>
</evidence>
<proteinExistence type="predicted"/>
<evidence type="ECO:0000259" key="6">
    <source>
        <dbReference type="Pfam" id="PF00005"/>
    </source>
</evidence>
<keyword evidence="2 5" id="KW-0812">Transmembrane</keyword>
<dbReference type="SUPFAM" id="SSF52540">
    <property type="entry name" value="P-loop containing nucleoside triphosphate hydrolases"/>
    <property type="match status" value="1"/>
</dbReference>
<dbReference type="PANTHER" id="PTHR19229">
    <property type="entry name" value="ATP-BINDING CASSETTE TRANSPORTER SUBFAMILY A ABCA"/>
    <property type="match status" value="1"/>
</dbReference>
<reference evidence="8" key="1">
    <citation type="submission" date="2020-11" db="EMBL/GenBank/DDBJ databases">
        <authorList>
            <person name="Whiteford S."/>
        </authorList>
    </citation>
    <scope>NUCLEOTIDE SEQUENCE</scope>
</reference>
<evidence type="ECO:0000256" key="4">
    <source>
        <dbReference type="ARBA" id="ARBA00023136"/>
    </source>
</evidence>
<evidence type="ECO:0000256" key="3">
    <source>
        <dbReference type="ARBA" id="ARBA00022989"/>
    </source>
</evidence>
<dbReference type="EMBL" id="CAJHNJ030000003">
    <property type="protein sequence ID" value="CAG9094869.1"/>
    <property type="molecule type" value="Genomic_DNA"/>
</dbReference>
<feature type="domain" description="ABC transporter" evidence="6">
    <location>
        <begin position="7"/>
        <end position="74"/>
    </location>
</feature>
<dbReference type="GO" id="GO:0140359">
    <property type="term" value="F:ABC-type transporter activity"/>
    <property type="evidence" value="ECO:0007669"/>
    <property type="project" value="InterPro"/>
</dbReference>
<protein>
    <submittedName>
        <fullName evidence="8">(diamondback moth) hypothetical protein</fullName>
    </submittedName>
</protein>
<keyword evidence="3 5" id="KW-1133">Transmembrane helix</keyword>
<dbReference type="Pfam" id="PF12698">
    <property type="entry name" value="ABC2_membrane_3"/>
    <property type="match status" value="1"/>
</dbReference>
<dbReference type="Proteomes" id="UP000653454">
    <property type="component" value="Unassembled WGS sequence"/>
</dbReference>
<feature type="domain" description="ABC-2 type transporter transmembrane" evidence="7">
    <location>
        <begin position="301"/>
        <end position="577"/>
    </location>
</feature>
<dbReference type="GO" id="GO:0005319">
    <property type="term" value="F:lipid transporter activity"/>
    <property type="evidence" value="ECO:0007669"/>
    <property type="project" value="TreeGrafter"/>
</dbReference>
<dbReference type="InterPro" id="IPR027417">
    <property type="entry name" value="P-loop_NTPase"/>
</dbReference>
<dbReference type="AlphaFoldDB" id="A0A8S4D875"/>
<dbReference type="InterPro" id="IPR013525">
    <property type="entry name" value="ABC2_TM"/>
</dbReference>
<organism evidence="8 9">
    <name type="scientific">Plutella xylostella</name>
    <name type="common">Diamondback moth</name>
    <name type="synonym">Plutella maculipennis</name>
    <dbReference type="NCBI Taxonomy" id="51655"/>
    <lineage>
        <taxon>Eukaryota</taxon>
        <taxon>Metazoa</taxon>
        <taxon>Ecdysozoa</taxon>
        <taxon>Arthropoda</taxon>
        <taxon>Hexapoda</taxon>
        <taxon>Insecta</taxon>
        <taxon>Pterygota</taxon>
        <taxon>Neoptera</taxon>
        <taxon>Endopterygota</taxon>
        <taxon>Lepidoptera</taxon>
        <taxon>Glossata</taxon>
        <taxon>Ditrysia</taxon>
        <taxon>Yponomeutoidea</taxon>
        <taxon>Plutellidae</taxon>
        <taxon>Plutella</taxon>
    </lineage>
</organism>
<comment type="subcellular location">
    <subcellularLocation>
        <location evidence="1">Membrane</location>
        <topology evidence="1">Multi-pass membrane protein</topology>
    </subcellularLocation>
</comment>
<evidence type="ECO:0000256" key="1">
    <source>
        <dbReference type="ARBA" id="ARBA00004141"/>
    </source>
</evidence>
<dbReference type="GO" id="GO:0016887">
    <property type="term" value="F:ATP hydrolysis activity"/>
    <property type="evidence" value="ECO:0007669"/>
    <property type="project" value="InterPro"/>
</dbReference>
<gene>
    <name evidence="8" type="ORF">PLXY2_LOCUS1489</name>
</gene>
<keyword evidence="4 5" id="KW-0472">Membrane</keyword>
<dbReference type="PANTHER" id="PTHR19229:SF250">
    <property type="entry name" value="ABC TRANSPORTER DOMAIN-CONTAINING PROTEIN-RELATED"/>
    <property type="match status" value="1"/>
</dbReference>
<evidence type="ECO:0000313" key="9">
    <source>
        <dbReference type="Proteomes" id="UP000653454"/>
    </source>
</evidence>
<dbReference type="Gene3D" id="3.40.50.300">
    <property type="entry name" value="P-loop containing nucleotide triphosphate hydrolases"/>
    <property type="match status" value="1"/>
</dbReference>